<dbReference type="Proteomes" id="UP000008804">
    <property type="component" value="Chromosome"/>
</dbReference>
<gene>
    <name evidence="1" type="ORF">FP2_32570</name>
</gene>
<proteinExistence type="predicted"/>
<dbReference type="AlphaFoldDB" id="D4K2I4"/>
<keyword evidence="2" id="KW-1185">Reference proteome</keyword>
<name>D4K2I4_9FIRM</name>
<dbReference type="EMBL" id="FP929045">
    <property type="protein sequence ID" value="CBL00483.1"/>
    <property type="molecule type" value="Genomic_DNA"/>
</dbReference>
<evidence type="ECO:0000313" key="2">
    <source>
        <dbReference type="Proteomes" id="UP000008804"/>
    </source>
</evidence>
<sequence length="87" mass="9582">MSRPDGVTGCESDKISQKMCLGDAVGASDLQMLDAPLFQKRIPGFCADAQYLAHLVDVQHIRVIPEHHTVRITGIQSFFAQTDPPFL</sequence>
<dbReference type="HOGENOM" id="CLU_2478774_0_0_9"/>
<evidence type="ECO:0000313" key="1">
    <source>
        <dbReference type="EMBL" id="CBL00483.1"/>
    </source>
</evidence>
<organism evidence="1 2">
    <name type="scientific">Faecalibacterium prausnitzii L2-6</name>
    <dbReference type="NCBI Taxonomy" id="718252"/>
    <lineage>
        <taxon>Bacteria</taxon>
        <taxon>Bacillati</taxon>
        <taxon>Bacillota</taxon>
        <taxon>Clostridia</taxon>
        <taxon>Eubacteriales</taxon>
        <taxon>Oscillospiraceae</taxon>
        <taxon>Faecalibacterium</taxon>
    </lineage>
</organism>
<protein>
    <submittedName>
        <fullName evidence="1">Uncharacterized protein</fullName>
    </submittedName>
</protein>
<reference evidence="1 2" key="1">
    <citation type="submission" date="2010-03" db="EMBL/GenBank/DDBJ databases">
        <title>The genome sequence of Faecalibacterium prausnitzii L2/6.</title>
        <authorList>
            <consortium name="metaHIT consortium -- http://www.metahit.eu/"/>
            <person name="Pajon A."/>
            <person name="Turner K."/>
            <person name="Parkhill J."/>
            <person name="Duncan S."/>
            <person name="Flint H."/>
        </authorList>
    </citation>
    <scope>NUCLEOTIDE SEQUENCE [LARGE SCALE GENOMIC DNA]</scope>
    <source>
        <strain evidence="2">L2-6</strain>
    </source>
</reference>
<accession>D4K2I4</accession>
<dbReference type="BioCyc" id="FPRA718252:G1375-2812-MONOMER"/>
<reference evidence="1 2" key="2">
    <citation type="submission" date="2010-03" db="EMBL/GenBank/DDBJ databases">
        <authorList>
            <person name="Pajon A."/>
        </authorList>
    </citation>
    <scope>NUCLEOTIDE SEQUENCE [LARGE SCALE GENOMIC DNA]</scope>
    <source>
        <strain evidence="2">L2-6</strain>
    </source>
</reference>
<dbReference type="KEGG" id="fpr:FP2_32570"/>